<evidence type="ECO:0000256" key="1">
    <source>
        <dbReference type="SAM" id="SignalP"/>
    </source>
</evidence>
<feature type="signal peptide" evidence="1">
    <location>
        <begin position="1"/>
        <end position="26"/>
    </location>
</feature>
<protein>
    <submittedName>
        <fullName evidence="2">Uncharacterized protein</fullName>
    </submittedName>
</protein>
<evidence type="ECO:0000313" key="3">
    <source>
        <dbReference type="Proteomes" id="UP001314635"/>
    </source>
</evidence>
<keyword evidence="1" id="KW-0732">Signal</keyword>
<dbReference type="RefSeq" id="WP_012042240.1">
    <property type="nucleotide sequence ID" value="NZ_JABFDP010000027.1"/>
</dbReference>
<name>A0ABS5GJ27_9BRAD</name>
<comment type="caution">
    <text evidence="2">The sequence shown here is derived from an EMBL/GenBank/DDBJ whole genome shotgun (WGS) entry which is preliminary data.</text>
</comment>
<keyword evidence="3" id="KW-1185">Reference proteome</keyword>
<dbReference type="Proteomes" id="UP001314635">
    <property type="component" value="Unassembled WGS sequence"/>
</dbReference>
<organism evidence="2 3">
    <name type="scientific">Bradyrhizobium denitrificans</name>
    <dbReference type="NCBI Taxonomy" id="2734912"/>
    <lineage>
        <taxon>Bacteria</taxon>
        <taxon>Pseudomonadati</taxon>
        <taxon>Pseudomonadota</taxon>
        <taxon>Alphaproteobacteria</taxon>
        <taxon>Hyphomicrobiales</taxon>
        <taxon>Nitrobacteraceae</taxon>
        <taxon>Bradyrhizobium</taxon>
    </lineage>
</organism>
<dbReference type="EMBL" id="JAFCLK010000061">
    <property type="protein sequence ID" value="MBR1141334.1"/>
    <property type="molecule type" value="Genomic_DNA"/>
</dbReference>
<reference evidence="3" key="1">
    <citation type="journal article" date="2021" name="ISME J.">
        <title>Evolutionary origin and ecological implication of a unique nif island in free-living Bradyrhizobium lineages.</title>
        <authorList>
            <person name="Tao J."/>
        </authorList>
    </citation>
    <scope>NUCLEOTIDE SEQUENCE [LARGE SCALE GENOMIC DNA]</scope>
    <source>
        <strain evidence="3">SZCCT0094</strain>
    </source>
</reference>
<sequence>MKRTSFAAIFAMVLLPFVMHAAAAQAVPSYDLRDITVGMPVGDLPNEGYVNLTCAKDPGRKLATWSAWRDCPADEQARHAVRFDFDPETSQDGTKVAGHPVLLTVLVDDKGTVTGLTIETDPKARLYIRKKAFLLGNQVKSRYGAEGWDCREQQPTANEQPVGGVFLREVCRKTVPGRMVTVERELFRKPDQDAKSFVDQTLVRITKQTN</sequence>
<feature type="chain" id="PRO_5046189229" evidence="1">
    <location>
        <begin position="27"/>
        <end position="210"/>
    </location>
</feature>
<evidence type="ECO:0000313" key="2">
    <source>
        <dbReference type="EMBL" id="MBR1141334.1"/>
    </source>
</evidence>
<proteinExistence type="predicted"/>
<gene>
    <name evidence="2" type="ORF">JQ619_36865</name>
</gene>
<accession>A0ABS5GJ27</accession>